<sequence length="84" mass="9479">MFLKNLSVFNVEGYVYESLFVPKVYGGLPSEEQILVLLGRGYWHTNVPFGWMVLRTNSELLSLGTYIGIQNDSGYAIPFSRVVS</sequence>
<gene>
    <name evidence="1" type="ORF">A4H02_01560</name>
</gene>
<proteinExistence type="predicted"/>
<dbReference type="EMBL" id="LWAF01000002">
    <property type="protein sequence ID" value="ODN30991.1"/>
    <property type="molecule type" value="Genomic_DNA"/>
</dbReference>
<name>A0A1E3G3Y7_9BACT</name>
<dbReference type="AlphaFoldDB" id="A0A1E3G3Y7"/>
<dbReference type="RefSeq" id="WP_069292416.1">
    <property type="nucleotide sequence ID" value="NZ_CP140110.1"/>
</dbReference>
<organism evidence="1 2">
    <name type="scientific">Fervidobacterium thailandense</name>
    <dbReference type="NCBI Taxonomy" id="1008305"/>
    <lineage>
        <taxon>Bacteria</taxon>
        <taxon>Thermotogati</taxon>
        <taxon>Thermotogota</taxon>
        <taxon>Thermotogae</taxon>
        <taxon>Thermotogales</taxon>
        <taxon>Fervidobacteriaceae</taxon>
        <taxon>Fervidobacterium</taxon>
    </lineage>
</organism>
<protein>
    <submittedName>
        <fullName evidence="1">Uncharacterized protein</fullName>
    </submittedName>
</protein>
<accession>A0A1E3G3Y7</accession>
<evidence type="ECO:0000313" key="1">
    <source>
        <dbReference type="EMBL" id="ODN30991.1"/>
    </source>
</evidence>
<dbReference type="Proteomes" id="UP000094570">
    <property type="component" value="Unassembled WGS sequence"/>
</dbReference>
<dbReference type="STRING" id="1008305.A4H02_01560"/>
<comment type="caution">
    <text evidence="1">The sequence shown here is derived from an EMBL/GenBank/DDBJ whole genome shotgun (WGS) entry which is preliminary data.</text>
</comment>
<keyword evidence="2" id="KW-1185">Reference proteome</keyword>
<evidence type="ECO:0000313" key="2">
    <source>
        <dbReference type="Proteomes" id="UP000094570"/>
    </source>
</evidence>
<reference evidence="2" key="1">
    <citation type="submission" date="2016-04" db="EMBL/GenBank/DDBJ databases">
        <title>The genome sequence project of a novel Fervidobacterium isolate from a hot spring in Thailand.</title>
        <authorList>
            <person name="Gonzalez J.M."/>
            <person name="Cuecas A."/>
            <person name="Kanoksilapatham W."/>
        </authorList>
    </citation>
    <scope>NUCLEOTIDE SEQUENCE [LARGE SCALE GENOMIC DNA]</scope>
    <source>
        <strain evidence="2">FC2004</strain>
    </source>
</reference>